<dbReference type="Pfam" id="PF01152">
    <property type="entry name" value="Bac_globin"/>
    <property type="match status" value="1"/>
</dbReference>
<dbReference type="CDD" id="cd00454">
    <property type="entry name" value="TrHb1_N"/>
    <property type="match status" value="1"/>
</dbReference>
<protein>
    <submittedName>
        <fullName evidence="6">Uncharacterized protein</fullName>
    </submittedName>
</protein>
<dbReference type="InterPro" id="IPR001486">
    <property type="entry name" value="Hemoglobin_trunc"/>
</dbReference>
<proteinExistence type="predicted"/>
<evidence type="ECO:0000256" key="2">
    <source>
        <dbReference type="ARBA" id="ARBA00022617"/>
    </source>
</evidence>
<evidence type="ECO:0000256" key="4">
    <source>
        <dbReference type="ARBA" id="ARBA00023004"/>
    </source>
</evidence>
<evidence type="ECO:0000256" key="5">
    <source>
        <dbReference type="SAM" id="MobiDB-lite"/>
    </source>
</evidence>
<dbReference type="GO" id="GO:0019825">
    <property type="term" value="F:oxygen binding"/>
    <property type="evidence" value="ECO:0007669"/>
    <property type="project" value="InterPro"/>
</dbReference>
<dbReference type="SUPFAM" id="SSF46458">
    <property type="entry name" value="Globin-like"/>
    <property type="match status" value="1"/>
</dbReference>
<dbReference type="AlphaFoldDB" id="A0A813K3X2"/>
<evidence type="ECO:0000313" key="7">
    <source>
        <dbReference type="Proteomes" id="UP000626109"/>
    </source>
</evidence>
<dbReference type="EMBL" id="CAJNNW010027838">
    <property type="protein sequence ID" value="CAE8693350.1"/>
    <property type="molecule type" value="Genomic_DNA"/>
</dbReference>
<feature type="region of interest" description="Disordered" evidence="5">
    <location>
        <begin position="208"/>
        <end position="285"/>
    </location>
</feature>
<accession>A0A813K3X2</accession>
<keyword evidence="1" id="KW-0813">Transport</keyword>
<dbReference type="InterPro" id="IPR012292">
    <property type="entry name" value="Globin/Proto"/>
</dbReference>
<sequence>ETMIYTNWMLASISTGASCMIRKLLWLKFNAFCHRADNHVQRISVRLLAALSVLFGDMPKENTVFDRLGGLGRLEYLVDGFYDLMATDKDMGRFFHMRNLANLKKRTVDFLGGMWGGDDYRGPDLFLAHTGLGITLKIFDLMMKCLVIHLKVMKCDKDLTKEILRDIEAMREPICDPTGKLAKARNAKNLADGDPFDDAANRRVFAETQRKEAERREKMAAFKSAKAEKERLEKEKAELVKQRTEAKPKPKAGTSKRRRDSLPKAEVMPAPASEKNEGAFPDSSISTMDSLTLLTDFGSPPLETELPEARPSKPALCRLFLTDSFVVSL</sequence>
<dbReference type="InterPro" id="IPR009050">
    <property type="entry name" value="Globin-like_sf"/>
</dbReference>
<feature type="non-terminal residue" evidence="6">
    <location>
        <position position="329"/>
    </location>
</feature>
<dbReference type="GO" id="GO:0046872">
    <property type="term" value="F:metal ion binding"/>
    <property type="evidence" value="ECO:0007669"/>
    <property type="project" value="UniProtKB-KW"/>
</dbReference>
<gene>
    <name evidence="6" type="ORF">PGLA2088_LOCUS28354</name>
</gene>
<evidence type="ECO:0000256" key="1">
    <source>
        <dbReference type="ARBA" id="ARBA00022448"/>
    </source>
</evidence>
<keyword evidence="4" id="KW-0408">Iron</keyword>
<evidence type="ECO:0000256" key="3">
    <source>
        <dbReference type="ARBA" id="ARBA00022723"/>
    </source>
</evidence>
<organism evidence="6 7">
    <name type="scientific">Polarella glacialis</name>
    <name type="common">Dinoflagellate</name>
    <dbReference type="NCBI Taxonomy" id="89957"/>
    <lineage>
        <taxon>Eukaryota</taxon>
        <taxon>Sar</taxon>
        <taxon>Alveolata</taxon>
        <taxon>Dinophyceae</taxon>
        <taxon>Suessiales</taxon>
        <taxon>Suessiaceae</taxon>
        <taxon>Polarella</taxon>
    </lineage>
</organism>
<keyword evidence="3" id="KW-0479">Metal-binding</keyword>
<dbReference type="Proteomes" id="UP000626109">
    <property type="component" value="Unassembled WGS sequence"/>
</dbReference>
<dbReference type="GO" id="GO:0020037">
    <property type="term" value="F:heme binding"/>
    <property type="evidence" value="ECO:0007669"/>
    <property type="project" value="InterPro"/>
</dbReference>
<comment type="caution">
    <text evidence="6">The sequence shown here is derived from an EMBL/GenBank/DDBJ whole genome shotgun (WGS) entry which is preliminary data.</text>
</comment>
<feature type="compositionally biased region" description="Basic and acidic residues" evidence="5">
    <location>
        <begin position="208"/>
        <end position="248"/>
    </location>
</feature>
<name>A0A813K3X2_POLGL</name>
<dbReference type="Gene3D" id="1.10.490.10">
    <property type="entry name" value="Globins"/>
    <property type="match status" value="1"/>
</dbReference>
<evidence type="ECO:0000313" key="6">
    <source>
        <dbReference type="EMBL" id="CAE8693350.1"/>
    </source>
</evidence>
<keyword evidence="2" id="KW-0349">Heme</keyword>
<reference evidence="6" key="1">
    <citation type="submission" date="2021-02" db="EMBL/GenBank/DDBJ databases">
        <authorList>
            <person name="Dougan E. K."/>
            <person name="Rhodes N."/>
            <person name="Thang M."/>
            <person name="Chan C."/>
        </authorList>
    </citation>
    <scope>NUCLEOTIDE SEQUENCE</scope>
</reference>